<dbReference type="HOGENOM" id="CLU_1700026_0_0_1"/>
<reference evidence="1" key="1">
    <citation type="journal article" date="2013" name="Nat. Commun.">
        <title>Whole-genome sequencing of Oryza brachyantha reveals mechanisms underlying Oryza genome evolution.</title>
        <authorList>
            <person name="Chen J."/>
            <person name="Huang Q."/>
            <person name="Gao D."/>
            <person name="Wang J."/>
            <person name="Lang Y."/>
            <person name="Liu T."/>
            <person name="Li B."/>
            <person name="Bai Z."/>
            <person name="Luis Goicoechea J."/>
            <person name="Liang C."/>
            <person name="Chen C."/>
            <person name="Zhang W."/>
            <person name="Sun S."/>
            <person name="Liao Y."/>
            <person name="Zhang X."/>
            <person name="Yang L."/>
            <person name="Song C."/>
            <person name="Wang M."/>
            <person name="Shi J."/>
            <person name="Liu G."/>
            <person name="Liu J."/>
            <person name="Zhou H."/>
            <person name="Zhou W."/>
            <person name="Yu Q."/>
            <person name="An N."/>
            <person name="Chen Y."/>
            <person name="Cai Q."/>
            <person name="Wang B."/>
            <person name="Liu B."/>
            <person name="Min J."/>
            <person name="Huang Y."/>
            <person name="Wu H."/>
            <person name="Li Z."/>
            <person name="Zhang Y."/>
            <person name="Yin Y."/>
            <person name="Song W."/>
            <person name="Jiang J."/>
            <person name="Jackson S.A."/>
            <person name="Wing R.A."/>
            <person name="Wang J."/>
            <person name="Chen M."/>
        </authorList>
    </citation>
    <scope>NUCLEOTIDE SEQUENCE [LARGE SCALE GENOMIC DNA]</scope>
    <source>
        <strain evidence="1">cv. IRGC 101232</strain>
    </source>
</reference>
<evidence type="ECO:0000313" key="2">
    <source>
        <dbReference type="Proteomes" id="UP000006038"/>
    </source>
</evidence>
<evidence type="ECO:0000313" key="1">
    <source>
        <dbReference type="EnsemblPlants" id="OB05G16480.1"/>
    </source>
</evidence>
<dbReference type="EnsemblPlants" id="OB05G16480.1">
    <property type="protein sequence ID" value="OB05G16480.1"/>
    <property type="gene ID" value="OB05G16480"/>
</dbReference>
<keyword evidence="2" id="KW-1185">Reference proteome</keyword>
<dbReference type="AlphaFoldDB" id="J3M4X4"/>
<proteinExistence type="predicted"/>
<name>J3M4X4_ORYBR</name>
<accession>J3M4X4</accession>
<reference evidence="1" key="2">
    <citation type="submission" date="2013-04" db="UniProtKB">
        <authorList>
            <consortium name="EnsemblPlants"/>
        </authorList>
    </citation>
    <scope>IDENTIFICATION</scope>
</reference>
<sequence length="155" mass="17826">SYYSQTSKKGGRERERRDRRRRRFIGHVLLWRRRRRRRLPVPAAGVAAGPPVRAARRRRLHRRRHHLDHRAANLVHLPVLPVRDAGAGGGGGAHQGAAPCHDLVHLQDTLLASYAVNTSFLATSIHQVENWISHSVNIYTCWLFVHVFPAWRFGY</sequence>
<dbReference type="Proteomes" id="UP000006038">
    <property type="component" value="Chromosome 5"/>
</dbReference>
<dbReference type="Gramene" id="OB05G16480.1">
    <property type="protein sequence ID" value="OB05G16480.1"/>
    <property type="gene ID" value="OB05G16480"/>
</dbReference>
<organism evidence="1">
    <name type="scientific">Oryza brachyantha</name>
    <name type="common">malo sina</name>
    <dbReference type="NCBI Taxonomy" id="4533"/>
    <lineage>
        <taxon>Eukaryota</taxon>
        <taxon>Viridiplantae</taxon>
        <taxon>Streptophyta</taxon>
        <taxon>Embryophyta</taxon>
        <taxon>Tracheophyta</taxon>
        <taxon>Spermatophyta</taxon>
        <taxon>Magnoliopsida</taxon>
        <taxon>Liliopsida</taxon>
        <taxon>Poales</taxon>
        <taxon>Poaceae</taxon>
        <taxon>BOP clade</taxon>
        <taxon>Oryzoideae</taxon>
        <taxon>Oryzeae</taxon>
        <taxon>Oryzinae</taxon>
        <taxon>Oryza</taxon>
    </lineage>
</organism>
<protein>
    <submittedName>
        <fullName evidence="1">Uncharacterized protein</fullName>
    </submittedName>
</protein>